<dbReference type="AlphaFoldDB" id="A0A7R8D938"/>
<dbReference type="EMBL" id="HG994587">
    <property type="protein sequence ID" value="CAF3013867.1"/>
    <property type="molecule type" value="Genomic_DNA"/>
</dbReference>
<evidence type="ECO:0000313" key="3">
    <source>
        <dbReference type="Proteomes" id="UP000675881"/>
    </source>
</evidence>
<feature type="compositionally biased region" description="Basic and acidic residues" evidence="1">
    <location>
        <begin position="40"/>
        <end position="54"/>
    </location>
</feature>
<name>A0A7R8D938_LEPSM</name>
<gene>
    <name evidence="2" type="ORF">LSAA_14456</name>
</gene>
<keyword evidence="3" id="KW-1185">Reference proteome</keyword>
<feature type="compositionally biased region" description="Polar residues" evidence="1">
    <location>
        <begin position="61"/>
        <end position="70"/>
    </location>
</feature>
<feature type="compositionally biased region" description="Basic residues" evidence="1">
    <location>
        <begin position="75"/>
        <end position="86"/>
    </location>
</feature>
<feature type="region of interest" description="Disordered" evidence="1">
    <location>
        <begin position="28"/>
        <end position="154"/>
    </location>
</feature>
<evidence type="ECO:0000313" key="2">
    <source>
        <dbReference type="EMBL" id="CAF3013867.1"/>
    </source>
</evidence>
<evidence type="ECO:0000256" key="1">
    <source>
        <dbReference type="SAM" id="MobiDB-lite"/>
    </source>
</evidence>
<sequence>MLSLLSDANIQMCVEARGGGGIYERVPSNLNKGSVNPNQHRLDKKQADRAESAHVLDWTKCNYTRGTTRQESGKRRGRKKKIRKGQRQGGDCGRGRQKEGNPVNLAKEVAKPQQPGTRKARGNKHPGGSQTAVIRSRRGEAKDTPNVRTVEQED</sequence>
<dbReference type="Proteomes" id="UP000675881">
    <property type="component" value="Chromosome 8"/>
</dbReference>
<protein>
    <submittedName>
        <fullName evidence="2">(salmon louse) hypothetical protein</fullName>
    </submittedName>
</protein>
<reference evidence="2" key="1">
    <citation type="submission" date="2021-02" db="EMBL/GenBank/DDBJ databases">
        <authorList>
            <person name="Bekaert M."/>
        </authorList>
    </citation>
    <scope>NUCLEOTIDE SEQUENCE</scope>
    <source>
        <strain evidence="2">IoA-00</strain>
    </source>
</reference>
<feature type="compositionally biased region" description="Polar residues" evidence="1">
    <location>
        <begin position="28"/>
        <end position="39"/>
    </location>
</feature>
<accession>A0A7R8D938</accession>
<proteinExistence type="predicted"/>
<organism evidence="2 3">
    <name type="scientific">Lepeophtheirus salmonis</name>
    <name type="common">Salmon louse</name>
    <name type="synonym">Caligus salmonis</name>
    <dbReference type="NCBI Taxonomy" id="72036"/>
    <lineage>
        <taxon>Eukaryota</taxon>
        <taxon>Metazoa</taxon>
        <taxon>Ecdysozoa</taxon>
        <taxon>Arthropoda</taxon>
        <taxon>Crustacea</taxon>
        <taxon>Multicrustacea</taxon>
        <taxon>Hexanauplia</taxon>
        <taxon>Copepoda</taxon>
        <taxon>Siphonostomatoida</taxon>
        <taxon>Caligidae</taxon>
        <taxon>Lepeophtheirus</taxon>
    </lineage>
</organism>